<accession>A0ACC2T2J3</accession>
<organism evidence="1 2">
    <name type="scientific">Entomophthora muscae</name>
    <dbReference type="NCBI Taxonomy" id="34485"/>
    <lineage>
        <taxon>Eukaryota</taxon>
        <taxon>Fungi</taxon>
        <taxon>Fungi incertae sedis</taxon>
        <taxon>Zoopagomycota</taxon>
        <taxon>Entomophthoromycotina</taxon>
        <taxon>Entomophthoromycetes</taxon>
        <taxon>Entomophthorales</taxon>
        <taxon>Entomophthoraceae</taxon>
        <taxon>Entomophthora</taxon>
    </lineage>
</organism>
<sequence length="144" mass="15816">MWIWMVIPHHLETASYYPAISVTPSSLLLFPWDLLASGEAVVKSLTCDDLNLHSAELILPTPDAEGPPPSPSPLQDKTVVAPLPEAKVSTLAPSRAPWLVTGLTLMRLNSYFPQLSLTPFLWSPLRGAVPVIYWAASWWFVSPG</sequence>
<keyword evidence="2" id="KW-1185">Reference proteome</keyword>
<dbReference type="EMBL" id="QTSX02003690">
    <property type="protein sequence ID" value="KAJ9068787.1"/>
    <property type="molecule type" value="Genomic_DNA"/>
</dbReference>
<name>A0ACC2T2J3_9FUNG</name>
<dbReference type="Proteomes" id="UP001165960">
    <property type="component" value="Unassembled WGS sequence"/>
</dbReference>
<comment type="caution">
    <text evidence="1">The sequence shown here is derived from an EMBL/GenBank/DDBJ whole genome shotgun (WGS) entry which is preliminary data.</text>
</comment>
<evidence type="ECO:0000313" key="1">
    <source>
        <dbReference type="EMBL" id="KAJ9068787.1"/>
    </source>
</evidence>
<reference evidence="1" key="1">
    <citation type="submission" date="2022-04" db="EMBL/GenBank/DDBJ databases">
        <title>Genome of the entomopathogenic fungus Entomophthora muscae.</title>
        <authorList>
            <person name="Elya C."/>
            <person name="Lovett B.R."/>
            <person name="Lee E."/>
            <person name="Macias A.M."/>
            <person name="Hajek A.E."/>
            <person name="De Bivort B.L."/>
            <person name="Kasson M.T."/>
            <person name="De Fine Licht H.H."/>
            <person name="Stajich J.E."/>
        </authorList>
    </citation>
    <scope>NUCLEOTIDE SEQUENCE</scope>
    <source>
        <strain evidence="1">Berkeley</strain>
    </source>
</reference>
<proteinExistence type="predicted"/>
<gene>
    <name evidence="1" type="ORF">DSO57_1025167</name>
</gene>
<evidence type="ECO:0000313" key="2">
    <source>
        <dbReference type="Proteomes" id="UP001165960"/>
    </source>
</evidence>
<protein>
    <submittedName>
        <fullName evidence="1">Uncharacterized protein</fullName>
    </submittedName>
</protein>